<keyword evidence="2" id="KW-1185">Reference proteome</keyword>
<sequence length="194" mass="21795">MFRKIDYGLGCGVGDGEIVHGWAKPHSCLYIRTNAVPCFTAEQTPICFSFERESARDGIASEMKRCPVNNGKGTNSFPRVSHTLEELKFRSYAAWRLSLFPVEVLRHYEFPISRTSKVLWHLAIKNVSIIASSLNSEITVWRIFGFIGSQISTRIREATTTVKDGLEGKGEERENRSKSSNVCQCCVNDAESPK</sequence>
<gene>
    <name evidence="1" type="ORF">EAG_10930</name>
</gene>
<dbReference type="Proteomes" id="UP000000311">
    <property type="component" value="Unassembled WGS sequence"/>
</dbReference>
<dbReference type="InParanoid" id="E2ALR4"/>
<evidence type="ECO:0000313" key="2">
    <source>
        <dbReference type="Proteomes" id="UP000000311"/>
    </source>
</evidence>
<accession>E2ALR4</accession>
<dbReference type="EMBL" id="GL440609">
    <property type="protein sequence ID" value="EFN65673.1"/>
    <property type="molecule type" value="Genomic_DNA"/>
</dbReference>
<reference evidence="1 2" key="1">
    <citation type="journal article" date="2010" name="Science">
        <title>Genomic comparison of the ants Camponotus floridanus and Harpegnathos saltator.</title>
        <authorList>
            <person name="Bonasio R."/>
            <person name="Zhang G."/>
            <person name="Ye C."/>
            <person name="Mutti N.S."/>
            <person name="Fang X."/>
            <person name="Qin N."/>
            <person name="Donahue G."/>
            <person name="Yang P."/>
            <person name="Li Q."/>
            <person name="Li C."/>
            <person name="Zhang P."/>
            <person name="Huang Z."/>
            <person name="Berger S.L."/>
            <person name="Reinberg D."/>
            <person name="Wang J."/>
            <person name="Liebig J."/>
        </authorList>
    </citation>
    <scope>NUCLEOTIDE SEQUENCE [LARGE SCALE GENOMIC DNA]</scope>
    <source>
        <strain evidence="2">C129</strain>
    </source>
</reference>
<name>E2ALR4_CAMFO</name>
<evidence type="ECO:0000313" key="1">
    <source>
        <dbReference type="EMBL" id="EFN65673.1"/>
    </source>
</evidence>
<protein>
    <submittedName>
        <fullName evidence="1">Uncharacterized protein</fullName>
    </submittedName>
</protein>
<dbReference type="AlphaFoldDB" id="E2ALR4"/>
<organism evidence="2">
    <name type="scientific">Camponotus floridanus</name>
    <name type="common">Florida carpenter ant</name>
    <dbReference type="NCBI Taxonomy" id="104421"/>
    <lineage>
        <taxon>Eukaryota</taxon>
        <taxon>Metazoa</taxon>
        <taxon>Ecdysozoa</taxon>
        <taxon>Arthropoda</taxon>
        <taxon>Hexapoda</taxon>
        <taxon>Insecta</taxon>
        <taxon>Pterygota</taxon>
        <taxon>Neoptera</taxon>
        <taxon>Endopterygota</taxon>
        <taxon>Hymenoptera</taxon>
        <taxon>Apocrita</taxon>
        <taxon>Aculeata</taxon>
        <taxon>Formicoidea</taxon>
        <taxon>Formicidae</taxon>
        <taxon>Formicinae</taxon>
        <taxon>Camponotus</taxon>
    </lineage>
</organism>
<proteinExistence type="predicted"/>